<sequence>MIAASMKLGRKIIWIGDQNQLPPIVLTGKDVINRYDEVQLSKDSTHCVQISHTRPIC</sequence>
<evidence type="ECO:0000313" key="2">
    <source>
        <dbReference type="Proteomes" id="UP001213646"/>
    </source>
</evidence>
<organism evidence="1 2">
    <name type="scientific">Parabacteroides johnsonii</name>
    <dbReference type="NCBI Taxonomy" id="387661"/>
    <lineage>
        <taxon>Bacteria</taxon>
        <taxon>Pseudomonadati</taxon>
        <taxon>Bacteroidota</taxon>
        <taxon>Bacteroidia</taxon>
        <taxon>Bacteroidales</taxon>
        <taxon>Tannerellaceae</taxon>
        <taxon>Parabacteroides</taxon>
    </lineage>
</organism>
<accession>A0AAW6I0X3</accession>
<name>A0AAW6I0X3_9BACT</name>
<evidence type="ECO:0000313" key="1">
    <source>
        <dbReference type="EMBL" id="MDC7148770.1"/>
    </source>
</evidence>
<gene>
    <name evidence="1" type="ORF">PQG89_04915</name>
</gene>
<dbReference type="Proteomes" id="UP001213646">
    <property type="component" value="Unassembled WGS sequence"/>
</dbReference>
<dbReference type="AlphaFoldDB" id="A0AAW6I0X3"/>
<comment type="caution">
    <text evidence="1">The sequence shown here is derived from an EMBL/GenBank/DDBJ whole genome shotgun (WGS) entry which is preliminary data.</text>
</comment>
<reference evidence="1" key="1">
    <citation type="submission" date="2023-01" db="EMBL/GenBank/DDBJ databases">
        <title>Exploring GABA producing Bacteroides strains toward improving mental health.</title>
        <authorList>
            <person name="Yousuf B."/>
            <person name="Bouhlel N.E."/>
            <person name="Mottawea W."/>
            <person name="Hammami R."/>
        </authorList>
    </citation>
    <scope>NUCLEOTIDE SEQUENCE</scope>
    <source>
        <strain evidence="1">UO.H1047</strain>
    </source>
</reference>
<proteinExistence type="predicted"/>
<dbReference type="RefSeq" id="WP_229091050.1">
    <property type="nucleotide sequence ID" value="NZ_JADNJZ010000115.1"/>
</dbReference>
<evidence type="ECO:0008006" key="3">
    <source>
        <dbReference type="Google" id="ProtNLM"/>
    </source>
</evidence>
<dbReference type="EMBL" id="JAQPYX010000039">
    <property type="protein sequence ID" value="MDC7148770.1"/>
    <property type="molecule type" value="Genomic_DNA"/>
</dbReference>
<protein>
    <recommendedName>
        <fullName evidence="3">DNA2/NAM7 helicase helicase domain-containing protein</fullName>
    </recommendedName>
</protein>